<dbReference type="OrthoDB" id="9773467at2"/>
<feature type="transmembrane region" description="Helical" evidence="7">
    <location>
        <begin position="142"/>
        <end position="164"/>
    </location>
</feature>
<evidence type="ECO:0000256" key="5">
    <source>
        <dbReference type="ARBA" id="ARBA00022989"/>
    </source>
</evidence>
<keyword evidence="6 7" id="KW-0472">Membrane</keyword>
<dbReference type="Gene3D" id="1.10.3720.10">
    <property type="entry name" value="MetI-like"/>
    <property type="match status" value="1"/>
</dbReference>
<evidence type="ECO:0000256" key="2">
    <source>
        <dbReference type="ARBA" id="ARBA00022448"/>
    </source>
</evidence>
<keyword evidence="5 7" id="KW-1133">Transmembrane helix</keyword>
<feature type="transmembrane region" description="Helical" evidence="7">
    <location>
        <begin position="244"/>
        <end position="265"/>
    </location>
</feature>
<name>A0A1Y1RUC8_9SPIO</name>
<dbReference type="PROSITE" id="PS50928">
    <property type="entry name" value="ABC_TM1"/>
    <property type="match status" value="1"/>
</dbReference>
<dbReference type="STRING" id="1963862.B4O97_18080"/>
<evidence type="ECO:0000256" key="1">
    <source>
        <dbReference type="ARBA" id="ARBA00004651"/>
    </source>
</evidence>
<accession>A0A1Y1RUC8</accession>
<feature type="transmembrane region" description="Helical" evidence="7">
    <location>
        <begin position="72"/>
        <end position="96"/>
    </location>
</feature>
<dbReference type="CDD" id="cd06261">
    <property type="entry name" value="TM_PBP2"/>
    <property type="match status" value="1"/>
</dbReference>
<dbReference type="PANTHER" id="PTHR43744:SF6">
    <property type="entry name" value="ABC TRANSPORTER PERMEASE PROTEIN YESQ-RELATED"/>
    <property type="match status" value="1"/>
</dbReference>
<dbReference type="PANTHER" id="PTHR43744">
    <property type="entry name" value="ABC TRANSPORTER PERMEASE PROTEIN MG189-RELATED-RELATED"/>
    <property type="match status" value="1"/>
</dbReference>
<dbReference type="EMBL" id="MWQY01000031">
    <property type="protein sequence ID" value="ORC30326.1"/>
    <property type="molecule type" value="Genomic_DNA"/>
</dbReference>
<dbReference type="SUPFAM" id="SSF161098">
    <property type="entry name" value="MetI-like"/>
    <property type="match status" value="1"/>
</dbReference>
<evidence type="ECO:0000256" key="6">
    <source>
        <dbReference type="ARBA" id="ARBA00023136"/>
    </source>
</evidence>
<gene>
    <name evidence="9" type="ORF">B4O97_18080</name>
</gene>
<feature type="transmembrane region" description="Helical" evidence="7">
    <location>
        <begin position="12"/>
        <end position="32"/>
    </location>
</feature>
<proteinExistence type="inferred from homology"/>
<keyword evidence="10" id="KW-1185">Reference proteome</keyword>
<keyword evidence="3" id="KW-1003">Cell membrane</keyword>
<comment type="subcellular location">
    <subcellularLocation>
        <location evidence="1 7">Cell membrane</location>
        <topology evidence="1 7">Multi-pass membrane protein</topology>
    </subcellularLocation>
</comment>
<dbReference type="RefSeq" id="WP_083052925.1">
    <property type="nucleotide sequence ID" value="NZ_MWQY01000031.1"/>
</dbReference>
<evidence type="ECO:0000259" key="8">
    <source>
        <dbReference type="PROSITE" id="PS50928"/>
    </source>
</evidence>
<protein>
    <submittedName>
        <fullName evidence="9">Sugar ABC transporter permease</fullName>
    </submittedName>
</protein>
<evidence type="ECO:0000313" key="9">
    <source>
        <dbReference type="EMBL" id="ORC30326.1"/>
    </source>
</evidence>
<dbReference type="GO" id="GO:0005886">
    <property type="term" value="C:plasma membrane"/>
    <property type="evidence" value="ECO:0007669"/>
    <property type="project" value="UniProtKB-SubCell"/>
</dbReference>
<comment type="similarity">
    <text evidence="7">Belongs to the binding-protein-dependent transport system permease family.</text>
</comment>
<evidence type="ECO:0000256" key="3">
    <source>
        <dbReference type="ARBA" id="ARBA00022475"/>
    </source>
</evidence>
<dbReference type="AlphaFoldDB" id="A0A1Y1RUC8"/>
<evidence type="ECO:0000256" key="4">
    <source>
        <dbReference type="ARBA" id="ARBA00022692"/>
    </source>
</evidence>
<evidence type="ECO:0000256" key="7">
    <source>
        <dbReference type="RuleBase" id="RU363032"/>
    </source>
</evidence>
<feature type="transmembrane region" description="Helical" evidence="7">
    <location>
        <begin position="185"/>
        <end position="208"/>
    </location>
</feature>
<sequence length="280" mass="32086">MRVDIKQNKIAAYIFLSLLGLVMVYPLLWLFASSFRTNQEIFTSLGLIPGELVTDAYARGWQGSGQYSYGTFFINTFLMVIPTVLGTIVSSALVGYGFARFRFPFKKLLFILMISQLMLPNAVIIIPRYILFRSLGWLNTYLPFIVPAMFATYSFFIFMMVQFIRGIPKELDESAYIDGCNSFTIFTRIMAPLLKPALFSAGIFQFIWRWNDFLNPLIYINSVKKYPLSLALRMSMDITDAISWNQLMAMSLLTMIPPILIFFFAQRYFVEGITTTGLKG</sequence>
<dbReference type="Proteomes" id="UP000192343">
    <property type="component" value="Unassembled WGS sequence"/>
</dbReference>
<reference evidence="9 10" key="1">
    <citation type="submission" date="2017-03" db="EMBL/GenBank/DDBJ databases">
        <title>Draft Genome sequence of Marispirochaeta sp. strain JC444.</title>
        <authorList>
            <person name="Shivani Y."/>
            <person name="Subhash Y."/>
            <person name="Sasikala C."/>
            <person name="Ramana C."/>
        </authorList>
    </citation>
    <scope>NUCLEOTIDE SEQUENCE [LARGE SCALE GENOMIC DNA]</scope>
    <source>
        <strain evidence="9 10">JC444</strain>
    </source>
</reference>
<organism evidence="9 10">
    <name type="scientific">Marispirochaeta aestuarii</name>
    <dbReference type="NCBI Taxonomy" id="1963862"/>
    <lineage>
        <taxon>Bacteria</taxon>
        <taxon>Pseudomonadati</taxon>
        <taxon>Spirochaetota</taxon>
        <taxon>Spirochaetia</taxon>
        <taxon>Spirochaetales</taxon>
        <taxon>Spirochaetaceae</taxon>
        <taxon>Marispirochaeta</taxon>
    </lineage>
</organism>
<keyword evidence="4 7" id="KW-0812">Transmembrane</keyword>
<evidence type="ECO:0000313" key="10">
    <source>
        <dbReference type="Proteomes" id="UP000192343"/>
    </source>
</evidence>
<dbReference type="InterPro" id="IPR035906">
    <property type="entry name" value="MetI-like_sf"/>
</dbReference>
<dbReference type="GO" id="GO:0055085">
    <property type="term" value="P:transmembrane transport"/>
    <property type="evidence" value="ECO:0007669"/>
    <property type="project" value="InterPro"/>
</dbReference>
<dbReference type="Pfam" id="PF00528">
    <property type="entry name" value="BPD_transp_1"/>
    <property type="match status" value="1"/>
</dbReference>
<comment type="caution">
    <text evidence="9">The sequence shown here is derived from an EMBL/GenBank/DDBJ whole genome shotgun (WGS) entry which is preliminary data.</text>
</comment>
<keyword evidence="2 7" id="KW-0813">Transport</keyword>
<feature type="domain" description="ABC transmembrane type-1" evidence="8">
    <location>
        <begin position="73"/>
        <end position="265"/>
    </location>
</feature>
<feature type="transmembrane region" description="Helical" evidence="7">
    <location>
        <begin position="108"/>
        <end position="130"/>
    </location>
</feature>
<dbReference type="InterPro" id="IPR000515">
    <property type="entry name" value="MetI-like"/>
</dbReference>